<organism evidence="1">
    <name type="scientific">Noctiluca scintillans</name>
    <name type="common">Sea sparkle</name>
    <name type="synonym">Red tide dinoflagellate</name>
    <dbReference type="NCBI Taxonomy" id="2966"/>
    <lineage>
        <taxon>Eukaryota</taxon>
        <taxon>Sar</taxon>
        <taxon>Alveolata</taxon>
        <taxon>Dinophyceae</taxon>
        <taxon>Noctilucales</taxon>
        <taxon>Noctilucaceae</taxon>
        <taxon>Noctiluca</taxon>
    </lineage>
</organism>
<proteinExistence type="predicted"/>
<accession>A0A7S1EV36</accession>
<name>A0A7S1EV36_NOCSC</name>
<protein>
    <submittedName>
        <fullName evidence="1">Uncharacterized protein</fullName>
    </submittedName>
</protein>
<reference evidence="1" key="1">
    <citation type="submission" date="2021-01" db="EMBL/GenBank/DDBJ databases">
        <authorList>
            <person name="Corre E."/>
            <person name="Pelletier E."/>
            <person name="Niang G."/>
            <person name="Scheremetjew M."/>
            <person name="Finn R."/>
            <person name="Kale V."/>
            <person name="Holt S."/>
            <person name="Cochrane G."/>
            <person name="Meng A."/>
            <person name="Brown T."/>
            <person name="Cohen L."/>
        </authorList>
    </citation>
    <scope>NUCLEOTIDE SEQUENCE</scope>
</reference>
<evidence type="ECO:0000313" key="1">
    <source>
        <dbReference type="EMBL" id="CAD8826699.1"/>
    </source>
</evidence>
<dbReference type="EMBL" id="HBFQ01001517">
    <property type="protein sequence ID" value="CAD8826699.1"/>
    <property type="molecule type" value="Transcribed_RNA"/>
</dbReference>
<dbReference type="AlphaFoldDB" id="A0A7S1EV36"/>
<gene>
    <name evidence="1" type="ORF">NSCI0253_LOCUS1045</name>
</gene>
<sequence>MSWKDTIGSIVDWSLGYNIAEYRIKAPPPMDVVGPVLSRADSLPILPPLLAHLDDARMRCHEQEESLGVHGVHQVVHEELYRFKILMLARQRGTTFKERLWRALLSILQMERLVKTLEAVRYMQHRAFVAKCFHELLRPQETATTDSFRIKARADMGCEGVDELETSVESTLTQALIWMLVATIPSWKVRGLFKHEDAAGFDVETHRTMEIMSCGIRRISASGGAEWCVVHPSRVSADAHLEHLSREDALLLDVGRAGPNKAQCALEAVVFDNYRALLSGLVGELAAQMQTALNVQRILIGAVIGLAVVLARRLSSS</sequence>